<evidence type="ECO:0000313" key="1">
    <source>
        <dbReference type="EMBL" id="CAA41449.1"/>
    </source>
</evidence>
<sequence length="28" mass="3285">MTWYLVLALPSLSLLHSFPLPPPFSFYF</sequence>
<name>A2NVS6_PETCR</name>
<dbReference type="AlphaFoldDB" id="A2NVS6"/>
<protein>
    <submittedName>
        <fullName evidence="1">P.crispum CPRF1 light-inducible protein</fullName>
    </submittedName>
</protein>
<organism evidence="1">
    <name type="scientific">Petroselinum crispum</name>
    <name type="common">Parsley</name>
    <name type="synonym">Petroselinum hortense</name>
    <dbReference type="NCBI Taxonomy" id="4043"/>
    <lineage>
        <taxon>Eukaryota</taxon>
        <taxon>Viridiplantae</taxon>
        <taxon>Streptophyta</taxon>
        <taxon>Embryophyta</taxon>
        <taxon>Tracheophyta</taxon>
        <taxon>Spermatophyta</taxon>
        <taxon>Magnoliopsida</taxon>
        <taxon>eudicotyledons</taxon>
        <taxon>Gunneridae</taxon>
        <taxon>Pentapetalae</taxon>
        <taxon>asterids</taxon>
        <taxon>campanulids</taxon>
        <taxon>Apiales</taxon>
        <taxon>Apiaceae</taxon>
        <taxon>Apioideae</taxon>
        <taxon>apioid superclade</taxon>
        <taxon>Apieae</taxon>
        <taxon>Petroselinum</taxon>
    </lineage>
</organism>
<dbReference type="EMBL" id="X58575">
    <property type="protein sequence ID" value="CAA41449.1"/>
    <property type="molecule type" value="mRNA"/>
</dbReference>
<accession>A2NVS6</accession>
<proteinExistence type="evidence at transcript level"/>
<reference evidence="1" key="1">
    <citation type="journal article" date="1991" name="EMBO J.">
        <title>Light-inducible and constitutively expressed DNA-binding proteins recognizing a plant promoter element with functional relevance in light responsiveness.</title>
        <authorList>
            <person name="Weisshaar B."/>
            <person name="Armstrong G.A."/>
            <person name="Block A."/>
            <person name="da Costa e Silva O."/>
            <person name="Hahlbrock K."/>
        </authorList>
    </citation>
    <scope>NUCLEOTIDE SEQUENCE</scope>
</reference>
<reference evidence="1" key="2">
    <citation type="submission" date="1994-07" db="EMBL/GenBank/DDBJ databases">
        <authorList>
            <person name="Weisshaar B."/>
        </authorList>
    </citation>
    <scope>NUCLEOTIDE SEQUENCE</scope>
</reference>